<reference evidence="4 5" key="1">
    <citation type="submission" date="2020-06" db="EMBL/GenBank/DDBJ databases">
        <title>Actinomadura xiongansis sp. nov., isolated from soil of Baiyangdian.</title>
        <authorList>
            <person name="Zhang X."/>
        </authorList>
    </citation>
    <scope>NUCLEOTIDE SEQUENCE [LARGE SCALE GENOMIC DNA]</scope>
    <source>
        <strain evidence="4 5">HBUM206468</strain>
    </source>
</reference>
<gene>
    <name evidence="4" type="ORF">HKK74_05360</name>
</gene>
<keyword evidence="1" id="KW-0328">Glycosyltransferase</keyword>
<comment type="caution">
    <text evidence="4">The sequence shown here is derived from an EMBL/GenBank/DDBJ whole genome shotgun (WGS) entry which is preliminary data.</text>
</comment>
<dbReference type="PANTHER" id="PTHR12526">
    <property type="entry name" value="GLYCOSYLTRANSFERASE"/>
    <property type="match status" value="1"/>
</dbReference>
<dbReference type="Gene3D" id="3.40.50.2000">
    <property type="entry name" value="Glycogen Phosphorylase B"/>
    <property type="match status" value="2"/>
</dbReference>
<proteinExistence type="predicted"/>
<dbReference type="EMBL" id="JABVEC010000002">
    <property type="protein sequence ID" value="MBC6464926.1"/>
    <property type="molecule type" value="Genomic_DNA"/>
</dbReference>
<dbReference type="SUPFAM" id="SSF53756">
    <property type="entry name" value="UDP-Glycosyltransferase/glycogen phosphorylase"/>
    <property type="match status" value="1"/>
</dbReference>
<dbReference type="Pfam" id="PF13692">
    <property type="entry name" value="Glyco_trans_1_4"/>
    <property type="match status" value="1"/>
</dbReference>
<dbReference type="PANTHER" id="PTHR12526:SF510">
    <property type="entry name" value="D-INOSITOL 3-PHOSPHATE GLYCOSYLTRANSFERASE"/>
    <property type="match status" value="1"/>
</dbReference>
<evidence type="ECO:0000313" key="5">
    <source>
        <dbReference type="Proteomes" id="UP000805614"/>
    </source>
</evidence>
<accession>A0ABR7LJA0</accession>
<evidence type="ECO:0000256" key="2">
    <source>
        <dbReference type="ARBA" id="ARBA00022679"/>
    </source>
</evidence>
<dbReference type="InterPro" id="IPR028098">
    <property type="entry name" value="Glyco_trans_4-like_N"/>
</dbReference>
<sequence>MLSDERTLSRTVPPRGESPAGPARVLLLIGQLGLGGTEKQVALLARGLRTRGIDVRVLVLFEGGAWENDLNAAGVPVVHLGFHRRVAGWRMLPGNLAAFRRFVRHLRRMRPDVLHAFLYHSYVTAAPAARLARVPVLVAGRRSLGDYKQERRALLAAERAATSLTDLLIANAHSVADDTLRHEGVPPRKLTVVYNGLPDSAFAPAVPAAIDTDLPVVLCVANLKRYKGHRYLLDAVARLRPGLPCTLALAGAGPERPALERQADRLGIDVRFLGARTDVARLLARADVVVLPSLHEGMSNAVMEAMAAGLPVVASDVGGTAELIRDRGVLVPPADAGALAAGLERVLTDPAFAARLGERARAWSREHLHVDGMVDQHVRIYGELLERRCAE</sequence>
<dbReference type="RefSeq" id="WP_187241884.1">
    <property type="nucleotide sequence ID" value="NZ_BAAAOK010000008.1"/>
</dbReference>
<name>A0ABR7LJA0_9ACTN</name>
<feature type="domain" description="Glycosyltransferase subfamily 4-like N-terminal" evidence="3">
    <location>
        <begin position="35"/>
        <end position="197"/>
    </location>
</feature>
<evidence type="ECO:0000259" key="3">
    <source>
        <dbReference type="Pfam" id="PF13439"/>
    </source>
</evidence>
<protein>
    <submittedName>
        <fullName evidence="4">Glycosyltransferase</fullName>
    </submittedName>
</protein>
<evidence type="ECO:0000313" key="4">
    <source>
        <dbReference type="EMBL" id="MBC6464926.1"/>
    </source>
</evidence>
<keyword evidence="2" id="KW-0808">Transferase</keyword>
<dbReference type="Proteomes" id="UP000805614">
    <property type="component" value="Unassembled WGS sequence"/>
</dbReference>
<keyword evidence="5" id="KW-1185">Reference proteome</keyword>
<organism evidence="4 5">
    <name type="scientific">Actinomadura alba</name>
    <dbReference type="NCBI Taxonomy" id="406431"/>
    <lineage>
        <taxon>Bacteria</taxon>
        <taxon>Bacillati</taxon>
        <taxon>Actinomycetota</taxon>
        <taxon>Actinomycetes</taxon>
        <taxon>Streptosporangiales</taxon>
        <taxon>Thermomonosporaceae</taxon>
        <taxon>Actinomadura</taxon>
    </lineage>
</organism>
<evidence type="ECO:0000256" key="1">
    <source>
        <dbReference type="ARBA" id="ARBA00022676"/>
    </source>
</evidence>
<dbReference type="Pfam" id="PF13439">
    <property type="entry name" value="Glyco_transf_4"/>
    <property type="match status" value="1"/>
</dbReference>